<evidence type="ECO:0000259" key="8">
    <source>
        <dbReference type="Pfam" id="PF02747"/>
    </source>
</evidence>
<feature type="domain" description="Proliferating cell nuclear antigen PCNA C-terminal" evidence="8">
    <location>
        <begin position="127"/>
        <end position="243"/>
    </location>
</feature>
<dbReference type="AlphaFoldDB" id="A0A7J3ZK86"/>
<evidence type="ECO:0000256" key="1">
    <source>
        <dbReference type="ARBA" id="ARBA00010462"/>
    </source>
</evidence>
<dbReference type="InterPro" id="IPR046938">
    <property type="entry name" value="DNA_clamp_sf"/>
</dbReference>
<dbReference type="Gene3D" id="3.70.10.10">
    <property type="match status" value="1"/>
</dbReference>
<protein>
    <recommendedName>
        <fullName evidence="4">DNA polymerase sliding clamp</fullName>
    </recommendedName>
    <alternativeName>
        <fullName evidence="4">Proliferating cell nuclear antigen homolog</fullName>
        <shortName evidence="4">PCNA</shortName>
    </alternativeName>
</protein>
<evidence type="ECO:0000313" key="9">
    <source>
        <dbReference type="EMBL" id="HHQ80312.1"/>
    </source>
</evidence>
<dbReference type="SUPFAM" id="SSF55979">
    <property type="entry name" value="DNA clamp"/>
    <property type="match status" value="2"/>
</dbReference>
<dbReference type="HAMAP" id="MF_00317">
    <property type="entry name" value="DNApol_clamp_arch"/>
    <property type="match status" value="1"/>
</dbReference>
<dbReference type="PRINTS" id="PR00339">
    <property type="entry name" value="PCNACYCLIN"/>
</dbReference>
<dbReference type="GO" id="GO:0003677">
    <property type="term" value="F:DNA binding"/>
    <property type="evidence" value="ECO:0007669"/>
    <property type="project" value="UniProtKB-UniRule"/>
</dbReference>
<dbReference type="GO" id="GO:0030337">
    <property type="term" value="F:DNA polymerase processivity factor activity"/>
    <property type="evidence" value="ECO:0007669"/>
    <property type="project" value="UniProtKB-UniRule"/>
</dbReference>
<evidence type="ECO:0000259" key="7">
    <source>
        <dbReference type="Pfam" id="PF00705"/>
    </source>
</evidence>
<comment type="function">
    <text evidence="6">Sliding clamp subunit. Responsible for tethering the catalytic subunit of DNA polymerase to DNA during high-speed replication.</text>
</comment>
<keyword evidence="3 4" id="KW-0238">DNA-binding</keyword>
<gene>
    <name evidence="4" type="primary">pcn</name>
    <name evidence="9" type="ORF">ENM78_02460</name>
</gene>
<dbReference type="Pfam" id="PF00705">
    <property type="entry name" value="PCNA_N"/>
    <property type="match status" value="1"/>
</dbReference>
<name>A0A7J3ZK86_9CREN</name>
<feature type="domain" description="Proliferating cell nuclear antigen PCNA N-terminal" evidence="7">
    <location>
        <begin position="3"/>
        <end position="99"/>
    </location>
</feature>
<dbReference type="GO" id="GO:0006275">
    <property type="term" value="P:regulation of DNA replication"/>
    <property type="evidence" value="ECO:0007669"/>
    <property type="project" value="UniProtKB-UniRule"/>
</dbReference>
<evidence type="ECO:0000256" key="6">
    <source>
        <dbReference type="RuleBase" id="RU003673"/>
    </source>
</evidence>
<dbReference type="CDD" id="cd00577">
    <property type="entry name" value="PCNA"/>
    <property type="match status" value="1"/>
</dbReference>
<dbReference type="Pfam" id="PF02747">
    <property type="entry name" value="PCNA_C"/>
    <property type="match status" value="1"/>
</dbReference>
<proteinExistence type="inferred from homology"/>
<dbReference type="EMBL" id="DRZC01000032">
    <property type="protein sequence ID" value="HHQ80312.1"/>
    <property type="molecule type" value="Genomic_DNA"/>
</dbReference>
<evidence type="ECO:0000256" key="5">
    <source>
        <dbReference type="RuleBase" id="RU003671"/>
    </source>
</evidence>
<comment type="caution">
    <text evidence="9">The sequence shown here is derived from an EMBL/GenBank/DDBJ whole genome shotgun (WGS) entry which is preliminary data.</text>
</comment>
<evidence type="ECO:0000256" key="2">
    <source>
        <dbReference type="ARBA" id="ARBA00022705"/>
    </source>
</evidence>
<sequence>MRAVFSDASIWGYVFTGIAKVIKEGVLRAEVEGLRLKAMDPGHVIMIDLMFPADSFTEYTTEGERLGVNLAEFSKILRRAKSGDRLELATEEGNALEIVLHGRFLRKFREPLLDVEAEEIGEPKIPFKVDARMVADQLREAIRDIEPLGDILGMYATSSKLVFFNESELGRAAVEFSVEEGSLLSLEVEEEEQKAFYSLDYIASILPVAQKAEVVRVQFASEMPCKMTFELPQGAWLALYVAPRTA</sequence>
<comment type="subunit">
    <text evidence="4">Homotrimer. The subunits circularize to form a toroid; DNA passes through its center. Replication factor C (RFC) is required to load the toroid on the DNA.</text>
</comment>
<dbReference type="PANTHER" id="PTHR11352:SF0">
    <property type="entry name" value="PROLIFERATING CELL NUCLEAR ANTIGEN"/>
    <property type="match status" value="1"/>
</dbReference>
<dbReference type="PANTHER" id="PTHR11352">
    <property type="entry name" value="PROLIFERATING CELL NUCLEAR ANTIGEN"/>
    <property type="match status" value="1"/>
</dbReference>
<accession>A0A7J3ZK86</accession>
<dbReference type="GO" id="GO:0006272">
    <property type="term" value="P:leading strand elongation"/>
    <property type="evidence" value="ECO:0007669"/>
    <property type="project" value="TreeGrafter"/>
</dbReference>
<dbReference type="InterPro" id="IPR022648">
    <property type="entry name" value="Pr_cel_nuc_antig_N"/>
</dbReference>
<comment type="function">
    <text evidence="4">Sliding clamp subunit that acts as a moving platform for DNA processing. Responsible for tethering the catalytic subunit of DNA polymerase and other proteins to DNA during high-speed replication.</text>
</comment>
<keyword evidence="2 4" id="KW-0235">DNA replication</keyword>
<evidence type="ECO:0000256" key="4">
    <source>
        <dbReference type="HAMAP-Rule" id="MF_00317"/>
    </source>
</evidence>
<dbReference type="InterPro" id="IPR000730">
    <property type="entry name" value="Pr_cel_nuc_antig"/>
</dbReference>
<reference evidence="9" key="1">
    <citation type="journal article" date="2020" name="mSystems">
        <title>Genome- and Community-Level Interaction Insights into Carbon Utilization and Element Cycling Functions of Hydrothermarchaeota in Hydrothermal Sediment.</title>
        <authorList>
            <person name="Zhou Z."/>
            <person name="Liu Y."/>
            <person name="Xu W."/>
            <person name="Pan J."/>
            <person name="Luo Z.H."/>
            <person name="Li M."/>
        </authorList>
    </citation>
    <scope>NUCLEOTIDE SEQUENCE [LARGE SCALE GENOMIC DNA]</scope>
    <source>
        <strain evidence="9">SpSt-1116</strain>
    </source>
</reference>
<organism evidence="9">
    <name type="scientific">Fervidicoccus fontis</name>
    <dbReference type="NCBI Taxonomy" id="683846"/>
    <lineage>
        <taxon>Archaea</taxon>
        <taxon>Thermoproteota</taxon>
        <taxon>Thermoprotei</taxon>
        <taxon>Fervidicoccales</taxon>
        <taxon>Fervidicoccaceae</taxon>
        <taxon>Fervidicoccus</taxon>
    </lineage>
</organism>
<evidence type="ECO:0000256" key="3">
    <source>
        <dbReference type="ARBA" id="ARBA00023125"/>
    </source>
</evidence>
<dbReference type="InterPro" id="IPR022649">
    <property type="entry name" value="Pr_cel_nuc_antig_C"/>
</dbReference>
<comment type="similarity">
    <text evidence="1 4 5">Belongs to the PCNA family.</text>
</comment>